<dbReference type="AlphaFoldDB" id="A0A1G5RW05"/>
<dbReference type="RefSeq" id="WP_176757593.1">
    <property type="nucleotide sequence ID" value="NZ_FMWK01000003.1"/>
</dbReference>
<organism evidence="1 2">
    <name type="scientific">Pseudobutyrivibrio xylanivorans</name>
    <dbReference type="NCBI Taxonomy" id="185007"/>
    <lineage>
        <taxon>Bacteria</taxon>
        <taxon>Bacillati</taxon>
        <taxon>Bacillota</taxon>
        <taxon>Clostridia</taxon>
        <taxon>Lachnospirales</taxon>
        <taxon>Lachnospiraceae</taxon>
        <taxon>Pseudobutyrivibrio</taxon>
    </lineage>
</organism>
<evidence type="ECO:0000313" key="1">
    <source>
        <dbReference type="EMBL" id="SCZ77499.1"/>
    </source>
</evidence>
<proteinExistence type="predicted"/>
<dbReference type="EMBL" id="FMWK01000003">
    <property type="protein sequence ID" value="SCZ77499.1"/>
    <property type="molecule type" value="Genomic_DNA"/>
</dbReference>
<dbReference type="Proteomes" id="UP000199428">
    <property type="component" value="Unassembled WGS sequence"/>
</dbReference>
<protein>
    <submittedName>
        <fullName evidence="1">Uncharacterized protein</fullName>
    </submittedName>
</protein>
<name>A0A1G5RW05_PSEXY</name>
<sequence length="51" mass="6064">MIEIVVDYELDLAVTISIVTIDYDQYVEWNKTLPFYRNVEKEGIVLWKAAR</sequence>
<accession>A0A1G5RW05</accession>
<evidence type="ECO:0000313" key="2">
    <source>
        <dbReference type="Proteomes" id="UP000199428"/>
    </source>
</evidence>
<gene>
    <name evidence="1" type="ORF">SAMN02910350_00819</name>
</gene>
<reference evidence="1 2" key="1">
    <citation type="submission" date="2016-10" db="EMBL/GenBank/DDBJ databases">
        <authorList>
            <person name="de Groot N.N."/>
        </authorList>
    </citation>
    <scope>NUCLEOTIDE SEQUENCE [LARGE SCALE GENOMIC DNA]</scope>
    <source>
        <strain evidence="1 2">DSM 10317</strain>
    </source>
</reference>